<dbReference type="SMART" id="SM00382">
    <property type="entry name" value="AAA"/>
    <property type="match status" value="1"/>
</dbReference>
<dbReference type="CDD" id="cd03217">
    <property type="entry name" value="ABC_FeS_Assembly"/>
    <property type="match status" value="1"/>
</dbReference>
<evidence type="ECO:0000256" key="1">
    <source>
        <dbReference type="ARBA" id="ARBA00006216"/>
    </source>
</evidence>
<dbReference type="NCBIfam" id="TIGR01978">
    <property type="entry name" value="sufC"/>
    <property type="match status" value="1"/>
</dbReference>
<evidence type="ECO:0000313" key="5">
    <source>
        <dbReference type="EMBL" id="OGC63193.1"/>
    </source>
</evidence>
<accession>A0A1F4W2B2</accession>
<dbReference type="EMBL" id="MEVT01000008">
    <property type="protein sequence ID" value="OGC63193.1"/>
    <property type="molecule type" value="Genomic_DNA"/>
</dbReference>
<dbReference type="GO" id="GO:0005524">
    <property type="term" value="F:ATP binding"/>
    <property type="evidence" value="ECO:0007669"/>
    <property type="project" value="UniProtKB-KW"/>
</dbReference>
<reference evidence="5 6" key="1">
    <citation type="journal article" date="2016" name="Nat. Commun.">
        <title>Thousands of microbial genomes shed light on interconnected biogeochemical processes in an aquifer system.</title>
        <authorList>
            <person name="Anantharaman K."/>
            <person name="Brown C.T."/>
            <person name="Hug L.A."/>
            <person name="Sharon I."/>
            <person name="Castelle C.J."/>
            <person name="Probst A.J."/>
            <person name="Thomas B.C."/>
            <person name="Singh A."/>
            <person name="Wilkins M.J."/>
            <person name="Karaoz U."/>
            <person name="Brodie E.L."/>
            <person name="Williams K.H."/>
            <person name="Hubbard S.S."/>
            <person name="Banfield J.F."/>
        </authorList>
    </citation>
    <scope>NUCLEOTIDE SEQUENCE [LARGE SCALE GENOMIC DNA]</scope>
</reference>
<dbReference type="AlphaFoldDB" id="A0A1F4W2B2"/>
<name>A0A1F4W2B2_UNCKA</name>
<dbReference type="InterPro" id="IPR017871">
    <property type="entry name" value="ABC_transporter-like_CS"/>
</dbReference>
<gene>
    <name evidence="5" type="ORF">A2264_00680</name>
</gene>
<evidence type="ECO:0000256" key="3">
    <source>
        <dbReference type="ARBA" id="ARBA00022840"/>
    </source>
</evidence>
<evidence type="ECO:0000256" key="2">
    <source>
        <dbReference type="ARBA" id="ARBA00022741"/>
    </source>
</evidence>
<comment type="similarity">
    <text evidence="1">Belongs to the ABC transporter superfamily. Ycf16 family.</text>
</comment>
<dbReference type="Gene3D" id="3.40.50.300">
    <property type="entry name" value="P-loop containing nucleotide triphosphate hydrolases"/>
    <property type="match status" value="1"/>
</dbReference>
<feature type="domain" description="ABC transporter" evidence="4">
    <location>
        <begin position="2"/>
        <end position="245"/>
    </location>
</feature>
<proteinExistence type="inferred from homology"/>
<dbReference type="PROSITE" id="PS50893">
    <property type="entry name" value="ABC_TRANSPORTER_2"/>
    <property type="match status" value="1"/>
</dbReference>
<organism evidence="5 6">
    <name type="scientific">candidate division WWE3 bacterium RIFOXYA2_FULL_46_9</name>
    <dbReference type="NCBI Taxonomy" id="1802636"/>
    <lineage>
        <taxon>Bacteria</taxon>
        <taxon>Katanobacteria</taxon>
    </lineage>
</organism>
<sequence length="245" mass="27371">MLNIHNLKVKLANKDNEILSGVNLEIKENEIHAIMGRNGSGKSTLAQTIMGSTSYEVTSGDILFNGKSILALSPTEKSLQGIFLSFQHPSEIPGVSILGYLRMIYNKRAAKPLSPIAFKKYIQEKLDLLGIPKEFLNRYFNEGFSGGEKKRMEMLQMLVVEPKLAILDEVDSGLDVDSLKIVSKAVTYLHETTGMAVLLITHYTRILKYIEPDFVHIMDTGIISKTGDKNLAHKIEEVGYEELRS</sequence>
<dbReference type="InterPro" id="IPR003439">
    <property type="entry name" value="ABC_transporter-like_ATP-bd"/>
</dbReference>
<keyword evidence="2" id="KW-0547">Nucleotide-binding</keyword>
<dbReference type="Pfam" id="PF00005">
    <property type="entry name" value="ABC_tran"/>
    <property type="match status" value="1"/>
</dbReference>
<dbReference type="InterPro" id="IPR027417">
    <property type="entry name" value="P-loop_NTPase"/>
</dbReference>
<dbReference type="GO" id="GO:0016887">
    <property type="term" value="F:ATP hydrolysis activity"/>
    <property type="evidence" value="ECO:0007669"/>
    <property type="project" value="InterPro"/>
</dbReference>
<keyword evidence="3" id="KW-0067">ATP-binding</keyword>
<dbReference type="PANTHER" id="PTHR43204">
    <property type="entry name" value="ABC TRANSPORTER I FAMILY MEMBER 6, CHLOROPLASTIC"/>
    <property type="match status" value="1"/>
</dbReference>
<dbReference type="InterPro" id="IPR010230">
    <property type="entry name" value="FeS-cluster_ATPase_SufC"/>
</dbReference>
<comment type="caution">
    <text evidence="5">The sequence shown here is derived from an EMBL/GenBank/DDBJ whole genome shotgun (WGS) entry which is preliminary data.</text>
</comment>
<dbReference type="PROSITE" id="PS00211">
    <property type="entry name" value="ABC_TRANSPORTER_1"/>
    <property type="match status" value="1"/>
</dbReference>
<dbReference type="PANTHER" id="PTHR43204:SF1">
    <property type="entry name" value="ABC TRANSPORTER I FAMILY MEMBER 6, CHLOROPLASTIC"/>
    <property type="match status" value="1"/>
</dbReference>
<evidence type="ECO:0000313" key="6">
    <source>
        <dbReference type="Proteomes" id="UP000176614"/>
    </source>
</evidence>
<evidence type="ECO:0000259" key="4">
    <source>
        <dbReference type="PROSITE" id="PS50893"/>
    </source>
</evidence>
<protein>
    <submittedName>
        <fullName evidence="5">Fe-S cluster assembly ATPase SufC</fullName>
    </submittedName>
</protein>
<dbReference type="Proteomes" id="UP000176614">
    <property type="component" value="Unassembled WGS sequence"/>
</dbReference>
<dbReference type="InterPro" id="IPR003593">
    <property type="entry name" value="AAA+_ATPase"/>
</dbReference>
<dbReference type="SUPFAM" id="SSF52540">
    <property type="entry name" value="P-loop containing nucleoside triphosphate hydrolases"/>
    <property type="match status" value="1"/>
</dbReference>